<proteinExistence type="predicted"/>
<dbReference type="eggNOG" id="ENOG502SG99">
    <property type="taxonomic scope" value="Eukaryota"/>
</dbReference>
<dbReference type="OMA" id="VESAWNM"/>
<sequence>MLVFKGRRTDRAVRIRYTLRSVEAIEYLELDIGGLVAVYGIRRGVFDEHETIESLVNGDEINIRWKDEALQWPFFVQAKPRGLGITKEPMRDENQREYLQRIADQVGLRATDGRKVTMYGFRRNLGTAITRVYGADSARKALGHEPSSTALERSYDDGLSYLDFVGGLLGEEQVGPLELRAGMDLAVFYNLCCRLSAAQKPPILSSKESSLRVPVLPLLARQAHDLWCCEREEHDNWRDCVVRESNTVSNDSDVCLPLHSNSTIPSPC</sequence>
<dbReference type="Proteomes" id="UP000030669">
    <property type="component" value="Unassembled WGS sequence"/>
</dbReference>
<evidence type="ECO:0000313" key="2">
    <source>
        <dbReference type="Proteomes" id="UP000030669"/>
    </source>
</evidence>
<name>S7QKL4_GLOTA</name>
<dbReference type="AlphaFoldDB" id="S7QKL4"/>
<organism evidence="1 2">
    <name type="scientific">Gloeophyllum trabeum (strain ATCC 11539 / FP-39264 / Madison 617)</name>
    <name type="common">Brown rot fungus</name>
    <dbReference type="NCBI Taxonomy" id="670483"/>
    <lineage>
        <taxon>Eukaryota</taxon>
        <taxon>Fungi</taxon>
        <taxon>Dikarya</taxon>
        <taxon>Basidiomycota</taxon>
        <taxon>Agaricomycotina</taxon>
        <taxon>Agaricomycetes</taxon>
        <taxon>Gloeophyllales</taxon>
        <taxon>Gloeophyllaceae</taxon>
        <taxon>Gloeophyllum</taxon>
    </lineage>
</organism>
<protein>
    <submittedName>
        <fullName evidence="1">Uncharacterized protein</fullName>
    </submittedName>
</protein>
<dbReference type="EMBL" id="KB469296">
    <property type="protein sequence ID" value="EPQ60321.1"/>
    <property type="molecule type" value="Genomic_DNA"/>
</dbReference>
<dbReference type="HOGENOM" id="CLU_1042294_0_0_1"/>
<dbReference type="RefSeq" id="XP_007860252.1">
    <property type="nucleotide sequence ID" value="XM_007862061.1"/>
</dbReference>
<dbReference type="GeneID" id="19305390"/>
<dbReference type="KEGG" id="gtr:GLOTRDRAFT_31424"/>
<reference evidence="1 2" key="1">
    <citation type="journal article" date="2012" name="Science">
        <title>The Paleozoic origin of enzymatic lignin decomposition reconstructed from 31 fungal genomes.</title>
        <authorList>
            <person name="Floudas D."/>
            <person name="Binder M."/>
            <person name="Riley R."/>
            <person name="Barry K."/>
            <person name="Blanchette R.A."/>
            <person name="Henrissat B."/>
            <person name="Martinez A.T."/>
            <person name="Otillar R."/>
            <person name="Spatafora J.W."/>
            <person name="Yadav J.S."/>
            <person name="Aerts A."/>
            <person name="Benoit I."/>
            <person name="Boyd A."/>
            <person name="Carlson A."/>
            <person name="Copeland A."/>
            <person name="Coutinho P.M."/>
            <person name="de Vries R.P."/>
            <person name="Ferreira P."/>
            <person name="Findley K."/>
            <person name="Foster B."/>
            <person name="Gaskell J."/>
            <person name="Glotzer D."/>
            <person name="Gorecki P."/>
            <person name="Heitman J."/>
            <person name="Hesse C."/>
            <person name="Hori C."/>
            <person name="Igarashi K."/>
            <person name="Jurgens J.A."/>
            <person name="Kallen N."/>
            <person name="Kersten P."/>
            <person name="Kohler A."/>
            <person name="Kuees U."/>
            <person name="Kumar T.K.A."/>
            <person name="Kuo A."/>
            <person name="LaButti K."/>
            <person name="Larrondo L.F."/>
            <person name="Lindquist E."/>
            <person name="Ling A."/>
            <person name="Lombard V."/>
            <person name="Lucas S."/>
            <person name="Lundell T."/>
            <person name="Martin R."/>
            <person name="McLaughlin D.J."/>
            <person name="Morgenstern I."/>
            <person name="Morin E."/>
            <person name="Murat C."/>
            <person name="Nagy L.G."/>
            <person name="Nolan M."/>
            <person name="Ohm R.A."/>
            <person name="Patyshakuliyeva A."/>
            <person name="Rokas A."/>
            <person name="Ruiz-Duenas F.J."/>
            <person name="Sabat G."/>
            <person name="Salamov A."/>
            <person name="Samejima M."/>
            <person name="Schmutz J."/>
            <person name="Slot J.C."/>
            <person name="St John F."/>
            <person name="Stenlid J."/>
            <person name="Sun H."/>
            <person name="Sun S."/>
            <person name="Syed K."/>
            <person name="Tsang A."/>
            <person name="Wiebenga A."/>
            <person name="Young D."/>
            <person name="Pisabarro A."/>
            <person name="Eastwood D.C."/>
            <person name="Martin F."/>
            <person name="Cullen D."/>
            <person name="Grigoriev I.V."/>
            <person name="Hibbett D.S."/>
        </authorList>
    </citation>
    <scope>NUCLEOTIDE SEQUENCE [LARGE SCALE GENOMIC DNA]</scope>
    <source>
        <strain evidence="1 2">ATCC 11539</strain>
    </source>
</reference>
<dbReference type="OrthoDB" id="3037404at2759"/>
<gene>
    <name evidence="1" type="ORF">GLOTRDRAFT_31424</name>
</gene>
<accession>S7QKL4</accession>
<evidence type="ECO:0000313" key="1">
    <source>
        <dbReference type="EMBL" id="EPQ60321.1"/>
    </source>
</evidence>
<keyword evidence="2" id="KW-1185">Reference proteome</keyword>